<dbReference type="InterPro" id="IPR002656">
    <property type="entry name" value="Acyl_transf_3_dom"/>
</dbReference>
<comment type="caution">
    <text evidence="3">The sequence shown here is derived from an EMBL/GenBank/DDBJ whole genome shotgun (WGS) entry which is preliminary data.</text>
</comment>
<keyword evidence="1" id="KW-0812">Transmembrane</keyword>
<reference evidence="3" key="2">
    <citation type="submission" date="2021-04" db="EMBL/GenBank/DDBJ databases">
        <authorList>
            <person name="Gilroy R."/>
        </authorList>
    </citation>
    <scope>NUCLEOTIDE SEQUENCE</scope>
    <source>
        <strain evidence="3">8470</strain>
    </source>
</reference>
<feature type="transmembrane region" description="Helical" evidence="1">
    <location>
        <begin position="9"/>
        <end position="27"/>
    </location>
</feature>
<feature type="transmembrane region" description="Helical" evidence="1">
    <location>
        <begin position="114"/>
        <end position="134"/>
    </location>
</feature>
<dbReference type="AlphaFoldDB" id="A0A948X2K1"/>
<feature type="transmembrane region" description="Helical" evidence="1">
    <location>
        <begin position="141"/>
        <end position="160"/>
    </location>
</feature>
<dbReference type="Pfam" id="PF01757">
    <property type="entry name" value="Acyl_transf_3"/>
    <property type="match status" value="1"/>
</dbReference>
<keyword evidence="1" id="KW-1133">Transmembrane helix</keyword>
<feature type="transmembrane region" description="Helical" evidence="1">
    <location>
        <begin position="33"/>
        <end position="54"/>
    </location>
</feature>
<protein>
    <submittedName>
        <fullName evidence="3">Acyltransferase</fullName>
    </submittedName>
</protein>
<accession>A0A948X2K1</accession>
<feature type="transmembrane region" description="Helical" evidence="1">
    <location>
        <begin position="66"/>
        <end position="94"/>
    </location>
</feature>
<reference evidence="3" key="1">
    <citation type="journal article" date="2021" name="PeerJ">
        <title>Extensive microbial diversity within the chicken gut microbiome revealed by metagenomics and culture.</title>
        <authorList>
            <person name="Gilroy R."/>
            <person name="Ravi A."/>
            <person name="Getino M."/>
            <person name="Pursley I."/>
            <person name="Horton D.L."/>
            <person name="Alikhan N.F."/>
            <person name="Baker D."/>
            <person name="Gharbi K."/>
            <person name="Hall N."/>
            <person name="Watson M."/>
            <person name="Adriaenssens E.M."/>
            <person name="Foster-Nyarko E."/>
            <person name="Jarju S."/>
            <person name="Secka A."/>
            <person name="Antonio M."/>
            <person name="Oren A."/>
            <person name="Chaudhuri R.R."/>
            <person name="La Ragione R."/>
            <person name="Hildebrand F."/>
            <person name="Pallen M.J."/>
        </authorList>
    </citation>
    <scope>NUCLEOTIDE SEQUENCE</scope>
    <source>
        <strain evidence="3">8470</strain>
    </source>
</reference>
<evidence type="ECO:0000313" key="3">
    <source>
        <dbReference type="EMBL" id="MBU3856079.1"/>
    </source>
</evidence>
<dbReference type="PANTHER" id="PTHR37312">
    <property type="entry name" value="MEMBRANE-BOUND ACYLTRANSFERASE YKRP-RELATED"/>
    <property type="match status" value="1"/>
</dbReference>
<gene>
    <name evidence="3" type="ORF">H9928_05915</name>
</gene>
<name>A0A948X2K1_9BACT</name>
<feature type="transmembrane region" description="Helical" evidence="1">
    <location>
        <begin position="272"/>
        <end position="295"/>
    </location>
</feature>
<evidence type="ECO:0000259" key="2">
    <source>
        <dbReference type="Pfam" id="PF01757"/>
    </source>
</evidence>
<proteinExistence type="predicted"/>
<sequence>MKGRIAELDFLKCIFILLMIVFHLAYIGDKYPYAKSLVYTFHMPAFLIISGYLMNVEKEIRPFLRMIVWIFIPYAVMESGYVIVSSVLPVRGGVDELGWGVWLEKLFLHPVGPYWYLHTLIVCGLTYYVAFRLFRNRRSLISFFIVLGLLYAAEAAWAGVVSLPNAFYFLAGAVLRRTSVGFCSFFRPSLWAVLPFVWLASDMSNLDRALVPGVLLTYLAVSLSLVLYRCLPERFVRAANFIGANTFILLVFSPIFTMLVKPLVPVFSFDSSGMLFLAVSLAITVSGCLGIAWLMDKLRLSPYFWGKARMIQRSC</sequence>
<keyword evidence="1" id="KW-0472">Membrane</keyword>
<feature type="transmembrane region" description="Helical" evidence="1">
    <location>
        <begin position="240"/>
        <end position="260"/>
    </location>
</feature>
<dbReference type="EMBL" id="JAHLFJ010000055">
    <property type="protein sequence ID" value="MBU3856079.1"/>
    <property type="molecule type" value="Genomic_DNA"/>
</dbReference>
<dbReference type="GO" id="GO:0016747">
    <property type="term" value="F:acyltransferase activity, transferring groups other than amino-acyl groups"/>
    <property type="evidence" value="ECO:0007669"/>
    <property type="project" value="InterPro"/>
</dbReference>
<organism evidence="3 4">
    <name type="scientific">Candidatus Phocaeicola excrementipullorum</name>
    <dbReference type="NCBI Taxonomy" id="2838731"/>
    <lineage>
        <taxon>Bacteria</taxon>
        <taxon>Pseudomonadati</taxon>
        <taxon>Bacteroidota</taxon>
        <taxon>Bacteroidia</taxon>
        <taxon>Bacteroidales</taxon>
        <taxon>Bacteroidaceae</taxon>
        <taxon>Phocaeicola</taxon>
    </lineage>
</organism>
<dbReference type="InterPro" id="IPR052734">
    <property type="entry name" value="Nod_factor_acetyltransferase"/>
</dbReference>
<keyword evidence="3" id="KW-0808">Transferase</keyword>
<dbReference type="Proteomes" id="UP000784286">
    <property type="component" value="Unassembled WGS sequence"/>
</dbReference>
<evidence type="ECO:0000256" key="1">
    <source>
        <dbReference type="SAM" id="Phobius"/>
    </source>
</evidence>
<keyword evidence="3" id="KW-0012">Acyltransferase</keyword>
<dbReference type="PANTHER" id="PTHR37312:SF1">
    <property type="entry name" value="MEMBRANE-BOUND ACYLTRANSFERASE YKRP-RELATED"/>
    <property type="match status" value="1"/>
</dbReference>
<evidence type="ECO:0000313" key="4">
    <source>
        <dbReference type="Proteomes" id="UP000784286"/>
    </source>
</evidence>
<feature type="domain" description="Acyltransferase 3" evidence="2">
    <location>
        <begin position="6"/>
        <end position="293"/>
    </location>
</feature>
<feature type="transmembrane region" description="Helical" evidence="1">
    <location>
        <begin position="209"/>
        <end position="228"/>
    </location>
</feature>